<reference evidence="2" key="1">
    <citation type="submission" date="2018-05" db="EMBL/GenBank/DDBJ databases">
        <authorList>
            <person name="Lanie J.A."/>
            <person name="Ng W.-L."/>
            <person name="Kazmierczak K.M."/>
            <person name="Andrzejewski T.M."/>
            <person name="Davidsen T.M."/>
            <person name="Wayne K.J."/>
            <person name="Tettelin H."/>
            <person name="Glass J.I."/>
            <person name="Rusch D."/>
            <person name="Podicherti R."/>
            <person name="Tsui H.-C.T."/>
            <person name="Winkler M.E."/>
        </authorList>
    </citation>
    <scope>NUCLEOTIDE SEQUENCE</scope>
</reference>
<protein>
    <recommendedName>
        <fullName evidence="1">EngC GTPase domain-containing protein</fullName>
    </recommendedName>
</protein>
<feature type="non-terminal residue" evidence="2">
    <location>
        <position position="76"/>
    </location>
</feature>
<dbReference type="Gene3D" id="3.40.50.300">
    <property type="entry name" value="P-loop containing nucleotide triphosphate hydrolases"/>
    <property type="match status" value="1"/>
</dbReference>
<dbReference type="GO" id="GO:0003924">
    <property type="term" value="F:GTPase activity"/>
    <property type="evidence" value="ECO:0007669"/>
    <property type="project" value="InterPro"/>
</dbReference>
<evidence type="ECO:0000313" key="2">
    <source>
        <dbReference type="EMBL" id="SVD28772.1"/>
    </source>
</evidence>
<dbReference type="SUPFAM" id="SSF52540">
    <property type="entry name" value="P-loop containing nucleoside triphosphate hydrolases"/>
    <property type="match status" value="1"/>
</dbReference>
<dbReference type="Pfam" id="PF03193">
    <property type="entry name" value="RsgA_GTPase"/>
    <property type="match status" value="1"/>
</dbReference>
<gene>
    <name evidence="2" type="ORF">METZ01_LOCUS381626</name>
</gene>
<accession>A0A382U476</accession>
<dbReference type="PANTHER" id="PTHR32120">
    <property type="entry name" value="SMALL RIBOSOMAL SUBUNIT BIOGENESIS GTPASE RSGA"/>
    <property type="match status" value="1"/>
</dbReference>
<dbReference type="GO" id="GO:0005525">
    <property type="term" value="F:GTP binding"/>
    <property type="evidence" value="ECO:0007669"/>
    <property type="project" value="InterPro"/>
</dbReference>
<proteinExistence type="predicted"/>
<dbReference type="InterPro" id="IPR027417">
    <property type="entry name" value="P-loop_NTPase"/>
</dbReference>
<dbReference type="AlphaFoldDB" id="A0A382U476"/>
<name>A0A382U476_9ZZZZ</name>
<dbReference type="PANTHER" id="PTHR32120:SF11">
    <property type="entry name" value="SMALL RIBOSOMAL SUBUNIT BIOGENESIS GTPASE RSGA 1, MITOCHONDRIAL-RELATED"/>
    <property type="match status" value="1"/>
</dbReference>
<feature type="non-terminal residue" evidence="2">
    <location>
        <position position="1"/>
    </location>
</feature>
<dbReference type="InterPro" id="IPR004881">
    <property type="entry name" value="Ribosome_biogen_GTPase_RsgA"/>
</dbReference>
<dbReference type="PROSITE" id="PS50936">
    <property type="entry name" value="ENGC_GTPASE"/>
    <property type="match status" value="1"/>
</dbReference>
<dbReference type="InterPro" id="IPR010914">
    <property type="entry name" value="RsgA_GTPase_dom"/>
</dbReference>
<feature type="domain" description="EngC GTPase" evidence="1">
    <location>
        <begin position="1"/>
        <end position="76"/>
    </location>
</feature>
<sequence>VLALGQPPVSFDLIDRLLVLVEASGMSPILVLNKLDLDGAPAVASDFEGLYEGIGYKTLSVSAVSGDGLESLHSEI</sequence>
<evidence type="ECO:0000259" key="1">
    <source>
        <dbReference type="PROSITE" id="PS50936"/>
    </source>
</evidence>
<organism evidence="2">
    <name type="scientific">marine metagenome</name>
    <dbReference type="NCBI Taxonomy" id="408172"/>
    <lineage>
        <taxon>unclassified sequences</taxon>
        <taxon>metagenomes</taxon>
        <taxon>ecological metagenomes</taxon>
    </lineage>
</organism>
<dbReference type="EMBL" id="UINC01141186">
    <property type="protein sequence ID" value="SVD28772.1"/>
    <property type="molecule type" value="Genomic_DNA"/>
</dbReference>